<evidence type="ECO:0000256" key="1">
    <source>
        <dbReference type="SAM" id="Coils"/>
    </source>
</evidence>
<evidence type="ECO:0000313" key="3">
    <source>
        <dbReference type="EMBL" id="OSD03656.1"/>
    </source>
</evidence>
<feature type="compositionally biased region" description="Basic and acidic residues" evidence="2">
    <location>
        <begin position="964"/>
        <end position="979"/>
    </location>
</feature>
<feature type="compositionally biased region" description="Low complexity" evidence="2">
    <location>
        <begin position="675"/>
        <end position="687"/>
    </location>
</feature>
<feature type="region of interest" description="Disordered" evidence="2">
    <location>
        <begin position="216"/>
        <end position="241"/>
    </location>
</feature>
<protein>
    <submittedName>
        <fullName evidence="3">Uncharacterized protein</fullName>
    </submittedName>
</protein>
<feature type="compositionally biased region" description="Basic and acidic residues" evidence="2">
    <location>
        <begin position="753"/>
        <end position="764"/>
    </location>
</feature>
<feature type="compositionally biased region" description="Basic and acidic residues" evidence="2">
    <location>
        <begin position="698"/>
        <end position="708"/>
    </location>
</feature>
<reference evidence="3 4" key="1">
    <citation type="journal article" date="2015" name="Biotechnol. Biofuels">
        <title>Enhanced degradation of softwood versus hardwood by the white-rot fungus Pycnoporus coccineus.</title>
        <authorList>
            <person name="Couturier M."/>
            <person name="Navarro D."/>
            <person name="Chevret D."/>
            <person name="Henrissat B."/>
            <person name="Piumi F."/>
            <person name="Ruiz-Duenas F.J."/>
            <person name="Martinez A.T."/>
            <person name="Grigoriev I.V."/>
            <person name="Riley R."/>
            <person name="Lipzen A."/>
            <person name="Berrin J.G."/>
            <person name="Master E.R."/>
            <person name="Rosso M.N."/>
        </authorList>
    </citation>
    <scope>NUCLEOTIDE SEQUENCE [LARGE SCALE GENOMIC DNA]</scope>
    <source>
        <strain evidence="3 4">BRFM310</strain>
    </source>
</reference>
<keyword evidence="1" id="KW-0175">Coiled coil</keyword>
<keyword evidence="4" id="KW-1185">Reference proteome</keyword>
<gene>
    <name evidence="3" type="ORF">PYCCODRAFT_1476621</name>
</gene>
<proteinExistence type="predicted"/>
<dbReference type="Proteomes" id="UP000193067">
    <property type="component" value="Unassembled WGS sequence"/>
</dbReference>
<feature type="coiled-coil region" evidence="1">
    <location>
        <begin position="899"/>
        <end position="944"/>
    </location>
</feature>
<feature type="compositionally biased region" description="Polar residues" evidence="2">
    <location>
        <begin position="216"/>
        <end position="236"/>
    </location>
</feature>
<evidence type="ECO:0000256" key="2">
    <source>
        <dbReference type="SAM" id="MobiDB-lite"/>
    </source>
</evidence>
<feature type="region of interest" description="Disordered" evidence="2">
    <location>
        <begin position="675"/>
        <end position="729"/>
    </location>
</feature>
<name>A0A1Y2IRA2_TRAC3</name>
<feature type="region of interest" description="Disordered" evidence="2">
    <location>
        <begin position="945"/>
        <end position="986"/>
    </location>
</feature>
<sequence length="986" mass="108692">MGSSVHLNVSHAIQELVQTQVDRLLSETHQRAWNDWRREDLRQSSLVSRKECLWSLLDRYSGLLSGFGAASLADDSFWLPMYILRADVPRTRLAETPHSSDFRICNVVWEHISSGALAVTLFNNHMDPSLGLQDCVSANPHTGRSPRGVPPAGRKTAKFLRATGMLMDELGQVNPDGVSPCVAFRVGHFVCEYTWSHGEDGERCVSLKQLDLMPKSLQSSHRQPDTNGSRANNTHSLSHEHEKNVSVIYRERFRLRLSEKTVIDAKVTEPSHERSLVEADEVLVTVIGLDPSCTPECLFGGVWGTGMLPPREQWTIPSRVRHLPAITFYKPSQAEPSVYCRGYRVPCGPPLNRLGINYSGDLARSVDGRSILTAGILFEAYLRHLCAALDDAFRSIPDLAIELALDILTEQRALPHSFGTVLAPSPDIDEEGTMGYRRAFEAAWRMLDSSLPVTDTSLPLYPYTTQSSTEEIELVRALGYHPILVQVHVRQLLKASKAYLAIKVHAEQRLLSAPGAEEPPGTDRLVAALTMLFPNVEGDIVSVRRYENSYPVVLWDGETRTFVMSSSAACPGHGTHDLTAACFCWVGTALFAALASWRSKAASDGDGTQGTASDTAAFHALLRCAGGLAENTAILRQSTSSHSSYSSRYGIVEQDVARSLEQDGDEELEYIDPVAPTSAPSAVPHHPLSSIHAAPPEVSHEERSEPRLRNPFRTKPPLQSPRVHPCRPRRRSEVFVITPLLPSARNSDWSEEPQGHRFPEKDAAAPDASPRSASAVLHAPSSWNSNAGARDIADMSDILHDAQDRVDARVQAMVAYYSRDASGLQDQLARAQRRVVELEASLENARQEHVAALAAFRAEHADVLAAKEEALQARERALESKDDMLCERDGSVARLREGLRAQTRRAVGLQGEVRRLRERERRQSERLQMEMESLMARLSQIAQRGGEQSVAGVDEVGVPAGGGEAHEGGGDIYGDGERTLKRKRAH</sequence>
<dbReference type="AlphaFoldDB" id="A0A1Y2IRA2"/>
<feature type="coiled-coil region" evidence="1">
    <location>
        <begin position="821"/>
        <end position="855"/>
    </location>
</feature>
<dbReference type="OrthoDB" id="2631524at2759"/>
<accession>A0A1Y2IRA2</accession>
<evidence type="ECO:0000313" key="4">
    <source>
        <dbReference type="Proteomes" id="UP000193067"/>
    </source>
</evidence>
<feature type="compositionally biased region" description="Low complexity" evidence="2">
    <location>
        <begin position="765"/>
        <end position="775"/>
    </location>
</feature>
<feature type="region of interest" description="Disordered" evidence="2">
    <location>
        <begin position="744"/>
        <end position="788"/>
    </location>
</feature>
<dbReference type="EMBL" id="KZ084099">
    <property type="protein sequence ID" value="OSD03656.1"/>
    <property type="molecule type" value="Genomic_DNA"/>
</dbReference>
<organism evidence="3 4">
    <name type="scientific">Trametes coccinea (strain BRFM310)</name>
    <name type="common">Pycnoporus coccineus</name>
    <dbReference type="NCBI Taxonomy" id="1353009"/>
    <lineage>
        <taxon>Eukaryota</taxon>
        <taxon>Fungi</taxon>
        <taxon>Dikarya</taxon>
        <taxon>Basidiomycota</taxon>
        <taxon>Agaricomycotina</taxon>
        <taxon>Agaricomycetes</taxon>
        <taxon>Polyporales</taxon>
        <taxon>Polyporaceae</taxon>
        <taxon>Trametes</taxon>
    </lineage>
</organism>